<dbReference type="Gene3D" id="3.10.20.90">
    <property type="entry name" value="Phosphatidylinositol 3-kinase Catalytic Subunit, Chain A, domain 1"/>
    <property type="match status" value="1"/>
</dbReference>
<keyword evidence="1" id="KW-0175">Coiled coil</keyword>
<feature type="region of interest" description="Disordered" evidence="2">
    <location>
        <begin position="223"/>
        <end position="243"/>
    </location>
</feature>
<feature type="coiled-coil region" evidence="1">
    <location>
        <begin position="608"/>
        <end position="637"/>
    </location>
</feature>
<evidence type="ECO:0000313" key="4">
    <source>
        <dbReference type="EMBL" id="KAK3778059.1"/>
    </source>
</evidence>
<dbReference type="Pfam" id="PF00564">
    <property type="entry name" value="PB1"/>
    <property type="match status" value="1"/>
</dbReference>
<proteinExistence type="predicted"/>
<evidence type="ECO:0000256" key="2">
    <source>
        <dbReference type="SAM" id="MobiDB-lite"/>
    </source>
</evidence>
<gene>
    <name evidence="4" type="ORF">RRG08_044676</name>
</gene>
<dbReference type="InterPro" id="IPR000270">
    <property type="entry name" value="PB1_dom"/>
</dbReference>
<organism evidence="4 5">
    <name type="scientific">Elysia crispata</name>
    <name type="common">lettuce slug</name>
    <dbReference type="NCBI Taxonomy" id="231223"/>
    <lineage>
        <taxon>Eukaryota</taxon>
        <taxon>Metazoa</taxon>
        <taxon>Spiralia</taxon>
        <taxon>Lophotrochozoa</taxon>
        <taxon>Mollusca</taxon>
        <taxon>Gastropoda</taxon>
        <taxon>Heterobranchia</taxon>
        <taxon>Euthyneura</taxon>
        <taxon>Panpulmonata</taxon>
        <taxon>Sacoglossa</taxon>
        <taxon>Placobranchoidea</taxon>
        <taxon>Plakobranchidae</taxon>
        <taxon>Elysia</taxon>
    </lineage>
</organism>
<protein>
    <recommendedName>
        <fullName evidence="3">PB1 domain-containing protein</fullName>
    </recommendedName>
</protein>
<feature type="domain" description="PB1" evidence="3">
    <location>
        <begin position="2"/>
        <end position="94"/>
    </location>
</feature>
<accession>A0AAE0ZYK9</accession>
<dbReference type="SMART" id="SM00666">
    <property type="entry name" value="PB1"/>
    <property type="match status" value="1"/>
</dbReference>
<keyword evidence="5" id="KW-1185">Reference proteome</keyword>
<dbReference type="SUPFAM" id="SSF54277">
    <property type="entry name" value="CAD &amp; PB1 domains"/>
    <property type="match status" value="1"/>
</dbReference>
<reference evidence="4" key="1">
    <citation type="journal article" date="2023" name="G3 (Bethesda)">
        <title>A reference genome for the long-term kleptoplast-retaining sea slug Elysia crispata morphotype clarki.</title>
        <authorList>
            <person name="Eastman K.E."/>
            <person name="Pendleton A.L."/>
            <person name="Shaikh M.A."/>
            <person name="Suttiyut T."/>
            <person name="Ogas R."/>
            <person name="Tomko P."/>
            <person name="Gavelis G."/>
            <person name="Widhalm J.R."/>
            <person name="Wisecaver J.H."/>
        </authorList>
    </citation>
    <scope>NUCLEOTIDE SEQUENCE</scope>
    <source>
        <strain evidence="4">ECLA1</strain>
    </source>
</reference>
<evidence type="ECO:0000313" key="5">
    <source>
        <dbReference type="Proteomes" id="UP001283361"/>
    </source>
</evidence>
<feature type="compositionally biased region" description="Basic and acidic residues" evidence="2">
    <location>
        <begin position="232"/>
        <end position="243"/>
    </location>
</feature>
<dbReference type="FunFam" id="3.10.20.90:FF:000320">
    <property type="entry name" value="Predicted protein"/>
    <property type="match status" value="1"/>
</dbReference>
<evidence type="ECO:0000256" key="1">
    <source>
        <dbReference type="SAM" id="Coils"/>
    </source>
</evidence>
<dbReference type="Proteomes" id="UP001283361">
    <property type="component" value="Unassembled WGS sequence"/>
</dbReference>
<comment type="caution">
    <text evidence="4">The sequence shown here is derived from an EMBL/GenBank/DDBJ whole genome shotgun (WGS) entry which is preliminary data.</text>
</comment>
<name>A0AAE0ZYK9_9GAST</name>
<dbReference type="EMBL" id="JAWDGP010003022">
    <property type="protein sequence ID" value="KAK3778059.1"/>
    <property type="molecule type" value="Genomic_DNA"/>
</dbReference>
<dbReference type="InterPro" id="IPR053793">
    <property type="entry name" value="PB1-like"/>
</dbReference>
<evidence type="ECO:0000259" key="3">
    <source>
        <dbReference type="PROSITE" id="PS51745"/>
    </source>
</evidence>
<sequence length="659" mass="75503">MELTVKVFLHKLDSSVEVRRFPMNLGRSPHKMSGQFGLLVARIASAYPSLKGKAFNLTWKDPEGDLVLMSSDEELSEAFAASNSSILKVQITETATTMQNAGAYPRVLPTAPPQPYYEHEPIEGPGQNGAPAHPFYPSAPEMHGNYHFMAPPPHAGIMNNGPHPMMGAAGHMAAGPCLVKDDSSQLAMNEKKAWRTALRDQVPAPHRRWAKGYIRQWRSANVENATTSTSSDGEKGRRMTREEAGVPETYVQWLDKILPKMHKYWAKECKDYPENISKEIKEIKVKCTVPEEFQNWCQWYLKRHFKPRSTSELKSEGQDKLCAGKGQKRDWKAIRKEMKKSVPRAHRLWTKIFIKQWQEDHLGGQCNTTSSSGTDSGAEAAGREAIYDEIIIPADYPRWLRKFLNWKYSNIGVTLSVPDQEVVGGGMDQFKDTVPQEYRKWARSYVNHRLQKGKKSCKRNQEIAGPSNQYHKWLFAFQKRWLEQVQGYQDSASMGVNSAAAAQNKCAQFETNATGSRTQDQIFNMDRLREVINTSDSEEENEGPSQNQKIPHEFRQWARDALNQWDGMTLCLPPAEHKTSQQSSKTDQDDIPPRMLNWMIKMMTRIQMRKMKMQMRAEKQERKMQRKEAKAEKKAAREGFKMAKRSLKVARQAIKFRYV</sequence>
<dbReference type="PROSITE" id="PS51745">
    <property type="entry name" value="PB1"/>
    <property type="match status" value="1"/>
</dbReference>
<dbReference type="AlphaFoldDB" id="A0AAE0ZYK9"/>